<organism evidence="2 3">
    <name type="scientific">Rhizobium favelukesii</name>
    <dbReference type="NCBI Taxonomy" id="348824"/>
    <lineage>
        <taxon>Bacteria</taxon>
        <taxon>Pseudomonadati</taxon>
        <taxon>Pseudomonadota</taxon>
        <taxon>Alphaproteobacteria</taxon>
        <taxon>Hyphomicrobiales</taxon>
        <taxon>Rhizobiaceae</taxon>
        <taxon>Rhizobium/Agrobacterium group</taxon>
        <taxon>Rhizobium</taxon>
    </lineage>
</organism>
<accession>W6RP78</accession>
<name>W6RP78_9HYPH</name>
<keyword evidence="3" id="KW-1185">Reference proteome</keyword>
<protein>
    <submittedName>
        <fullName evidence="2">Uncharacterized protein</fullName>
    </submittedName>
</protein>
<dbReference type="AlphaFoldDB" id="W6RP78"/>
<dbReference type="Proteomes" id="UP000019443">
    <property type="component" value="Plasmid pLPU83c"/>
</dbReference>
<dbReference type="KEGG" id="rhl:LPU83_pLPU83c_0096"/>
<evidence type="ECO:0000313" key="3">
    <source>
        <dbReference type="Proteomes" id="UP000019443"/>
    </source>
</evidence>
<evidence type="ECO:0000313" key="2">
    <source>
        <dbReference type="EMBL" id="CDM60658.1"/>
    </source>
</evidence>
<reference evidence="2" key="1">
    <citation type="submission" date="2013-11" db="EMBL/GenBank/DDBJ databases">
        <title>Draft genome sequence of the broad-host-range Rhizobium sp. LPU83 strain, a member of the low-genetic diversity Oregon-like Rhizobium sp. group.</title>
        <authorList>
            <person name="Wibberg D."/>
            <person name="Puehler A."/>
            <person name="Schlueter A."/>
        </authorList>
    </citation>
    <scope>NUCLEOTIDE SEQUENCE [LARGE SCALE GENOMIC DNA]</scope>
    <source>
        <strain evidence="2">LPU83</strain>
        <plasmid evidence="2">pLPU83c</plasmid>
    </source>
</reference>
<proteinExistence type="predicted"/>
<gene>
    <name evidence="2" type="ORF">LPU83_pLPU83c_0096</name>
</gene>
<keyword evidence="2" id="KW-0614">Plasmid</keyword>
<dbReference type="EMBL" id="HG916854">
    <property type="protein sequence ID" value="CDM60658.1"/>
    <property type="molecule type" value="Genomic_DNA"/>
</dbReference>
<feature type="region of interest" description="Disordered" evidence="1">
    <location>
        <begin position="15"/>
        <end position="41"/>
    </location>
</feature>
<dbReference type="PATRIC" id="fig|348824.6.peg.4787"/>
<evidence type="ECO:0000256" key="1">
    <source>
        <dbReference type="SAM" id="MobiDB-lite"/>
    </source>
</evidence>
<geneLocation type="plasmid" evidence="2 3">
    <name>pLPU83c</name>
</geneLocation>
<sequence length="186" mass="21034">MAAVGVFSSKVDMLVSPSPSRSRIGPYHNPSATRPPKIPATIPANIPRLRLVATPRPKPSARANGASVKQEIRVTNPLKSRRFSSLHNPMARARRNQNCDDPDHDAKQDHFDPFLEETEIGKSILKWRMELKAEQDLRAQHRHAQFIQSRLRLIGPRHLLDLFFCANANGWNCVYAASPDMKWQVS</sequence>
<dbReference type="HOGENOM" id="CLU_1453332_0_0_5"/>